<accession>A0A4R8Q0Y7</accession>
<dbReference type="EMBL" id="QAPG01000090">
    <property type="protein sequence ID" value="TDZ31921.1"/>
    <property type="molecule type" value="Genomic_DNA"/>
</dbReference>
<feature type="region of interest" description="Disordered" evidence="1">
    <location>
        <begin position="143"/>
        <end position="177"/>
    </location>
</feature>
<reference evidence="2 3" key="1">
    <citation type="submission" date="2018-11" db="EMBL/GenBank/DDBJ databases">
        <title>Genome sequence and assembly of Colletotrichum spinosum.</title>
        <authorList>
            <person name="Gan P."/>
            <person name="Shirasu K."/>
        </authorList>
    </citation>
    <scope>NUCLEOTIDE SEQUENCE [LARGE SCALE GENOMIC DNA]</scope>
    <source>
        <strain evidence="2 3">CBS 515.97</strain>
    </source>
</reference>
<sequence length="478" mass="51671">MFEQPVYWTDIHTGALSRTNLLESVERVQFRDFFQIIVIPTAKASRSLGFDPERVESNGFWDPSAAAGWETSDLDISLIKAKLESVAKQVTPCAGKRRRQILRRQVGQSCGLSDFVQRVGADSELQANFAEPLTDQVWHQIDEGYESGHPGEDGGWEGDGGPGEDEGYFSDDGQGFFEGSEEGGAETIVFSTTEEAVAIGEALSGSQAVVNAAVWGGSTVTAGSFLARIWPHVSKGLPIANAHEIPKEGIQRVTKVKASSTKISGTTTTTTSSASCATGKPSSCNNCKPTSTEVNKAKATGVVDWICSEGESNGCICDPEVTDAATIYDVNFNQAVLNAVEHLSKDPEQPITDCPGGISNVPSKFIVEKTSRNFCNEVMKDLSKELADAGTAYDINGNKVTRLKMSKAMEQTVQSKRSLSTRTPPERSDSYRDYRFYFSYMPKGGKCVIPKEHLCRNAYAHLVKSSCGTNHGSAGDRL</sequence>
<name>A0A4R8Q0Y7_9PEZI</name>
<comment type="caution">
    <text evidence="2">The sequence shown here is derived from an EMBL/GenBank/DDBJ whole genome shotgun (WGS) entry which is preliminary data.</text>
</comment>
<gene>
    <name evidence="2" type="ORF">C8035_v000904</name>
</gene>
<evidence type="ECO:0000313" key="3">
    <source>
        <dbReference type="Proteomes" id="UP000295083"/>
    </source>
</evidence>
<dbReference type="Proteomes" id="UP000295083">
    <property type="component" value="Unassembled WGS sequence"/>
</dbReference>
<proteinExistence type="predicted"/>
<keyword evidence="3" id="KW-1185">Reference proteome</keyword>
<evidence type="ECO:0000313" key="2">
    <source>
        <dbReference type="EMBL" id="TDZ31921.1"/>
    </source>
</evidence>
<evidence type="ECO:0000256" key="1">
    <source>
        <dbReference type="SAM" id="MobiDB-lite"/>
    </source>
</evidence>
<protein>
    <submittedName>
        <fullName evidence="2">Uncharacterized protein</fullName>
    </submittedName>
</protein>
<organism evidence="2 3">
    <name type="scientific">Colletotrichum spinosum</name>
    <dbReference type="NCBI Taxonomy" id="1347390"/>
    <lineage>
        <taxon>Eukaryota</taxon>
        <taxon>Fungi</taxon>
        <taxon>Dikarya</taxon>
        <taxon>Ascomycota</taxon>
        <taxon>Pezizomycotina</taxon>
        <taxon>Sordariomycetes</taxon>
        <taxon>Hypocreomycetidae</taxon>
        <taxon>Glomerellales</taxon>
        <taxon>Glomerellaceae</taxon>
        <taxon>Colletotrichum</taxon>
        <taxon>Colletotrichum orbiculare species complex</taxon>
    </lineage>
</organism>
<dbReference type="AlphaFoldDB" id="A0A4R8Q0Y7"/>